<dbReference type="InterPro" id="IPR005801">
    <property type="entry name" value="ADC_synthase"/>
</dbReference>
<gene>
    <name evidence="5" type="primary">menF</name>
    <name evidence="7" type="ORF">FCL42_17085</name>
</gene>
<dbReference type="UniPathway" id="UPA01057">
    <property type="reaction ID" value="UER00163"/>
</dbReference>
<keyword evidence="5" id="KW-0479">Metal-binding</keyword>
<dbReference type="HAMAP" id="MF_01935">
    <property type="entry name" value="MenF"/>
    <property type="match status" value="1"/>
</dbReference>
<evidence type="ECO:0000256" key="5">
    <source>
        <dbReference type="HAMAP-Rule" id="MF_01935"/>
    </source>
</evidence>
<dbReference type="NCBIfam" id="TIGR00543">
    <property type="entry name" value="isochor_syn"/>
    <property type="match status" value="1"/>
</dbReference>
<dbReference type="InterPro" id="IPR015890">
    <property type="entry name" value="Chorismate_C"/>
</dbReference>
<feature type="binding site" evidence="5">
    <location>
        <position position="301"/>
    </location>
    <ligand>
        <name>Mg(2+)</name>
        <dbReference type="ChEBI" id="CHEBI:18420"/>
    </ligand>
</feature>
<dbReference type="GO" id="GO:0000287">
    <property type="term" value="F:magnesium ion binding"/>
    <property type="evidence" value="ECO:0007669"/>
    <property type="project" value="UniProtKB-UniRule"/>
</dbReference>
<dbReference type="RefSeq" id="WP_136864647.1">
    <property type="nucleotide sequence ID" value="NZ_SWCJ01000017.1"/>
</dbReference>
<dbReference type="Gene3D" id="3.60.120.10">
    <property type="entry name" value="Anthranilate synthase"/>
    <property type="match status" value="1"/>
</dbReference>
<accession>A0A4V5NVT4</accession>
<dbReference type="OrthoDB" id="9806579at2"/>
<dbReference type="GO" id="GO:0009234">
    <property type="term" value="P:menaquinone biosynthetic process"/>
    <property type="evidence" value="ECO:0007669"/>
    <property type="project" value="UniProtKB-UniRule"/>
</dbReference>
<evidence type="ECO:0000256" key="1">
    <source>
        <dbReference type="ARBA" id="ARBA00000799"/>
    </source>
</evidence>
<keyword evidence="3 5" id="KW-0460">Magnesium</keyword>
<dbReference type="InterPro" id="IPR044250">
    <property type="entry name" value="MenF-like"/>
</dbReference>
<feature type="active site" description="Proton acceptor" evidence="5">
    <location>
        <position position="207"/>
    </location>
</feature>
<comment type="pathway">
    <text evidence="5">Quinol/quinone metabolism; menaquinone biosynthesis.</text>
</comment>
<evidence type="ECO:0000256" key="2">
    <source>
        <dbReference type="ARBA" id="ARBA00005297"/>
    </source>
</evidence>
<dbReference type="EC" id="5.4.4.2" evidence="5"/>
<reference evidence="7 8" key="1">
    <citation type="submission" date="2019-04" db="EMBL/GenBank/DDBJ databases">
        <authorList>
            <person name="Hwang J.C."/>
        </authorList>
    </citation>
    <scope>NUCLEOTIDE SEQUENCE [LARGE SCALE GENOMIC DNA]</scope>
    <source>
        <strain evidence="7 8">IMCC35002</strain>
    </source>
</reference>
<evidence type="ECO:0000313" key="8">
    <source>
        <dbReference type="Proteomes" id="UP000305675"/>
    </source>
</evidence>
<dbReference type="AlphaFoldDB" id="A0A4V5NVT4"/>
<keyword evidence="5" id="KW-0474">Menaquinone biosynthesis</keyword>
<evidence type="ECO:0000259" key="6">
    <source>
        <dbReference type="Pfam" id="PF00425"/>
    </source>
</evidence>
<dbReference type="PANTHER" id="PTHR47253">
    <property type="match status" value="1"/>
</dbReference>
<proteinExistence type="inferred from homology"/>
<keyword evidence="4 5" id="KW-0413">Isomerase</keyword>
<dbReference type="SUPFAM" id="SSF56322">
    <property type="entry name" value="ADC synthase"/>
    <property type="match status" value="1"/>
</dbReference>
<protein>
    <recommendedName>
        <fullName evidence="5">Isochorismate synthase MenF</fullName>
        <ecNumber evidence="5">5.4.4.2</ecNumber>
    </recommendedName>
    <alternativeName>
        <fullName evidence="5">Isochorismate mutase</fullName>
    </alternativeName>
</protein>
<comment type="pathway">
    <text evidence="5">Quinol/quinone metabolism; 1,4-dihydroxy-2-naphthoate biosynthesis; 1,4-dihydroxy-2-naphthoate from chorismate: step 1/7.</text>
</comment>
<dbReference type="EMBL" id="SWCJ01000017">
    <property type="protein sequence ID" value="TKB51742.1"/>
    <property type="molecule type" value="Genomic_DNA"/>
</dbReference>
<evidence type="ECO:0000256" key="3">
    <source>
        <dbReference type="ARBA" id="ARBA00022842"/>
    </source>
</evidence>
<feature type="binding site" evidence="5">
    <location>
        <position position="435"/>
    </location>
    <ligand>
        <name>Mg(2+)</name>
        <dbReference type="ChEBI" id="CHEBI:18420"/>
    </ligand>
</feature>
<dbReference type="UniPathway" id="UPA00079"/>
<dbReference type="Proteomes" id="UP000305675">
    <property type="component" value="Unassembled WGS sequence"/>
</dbReference>
<evidence type="ECO:0000256" key="4">
    <source>
        <dbReference type="ARBA" id="ARBA00023235"/>
    </source>
</evidence>
<comment type="cofactor">
    <cofactor evidence="5">
        <name>Mg(2+)</name>
        <dbReference type="ChEBI" id="CHEBI:18420"/>
    </cofactor>
</comment>
<keyword evidence="8" id="KW-1185">Reference proteome</keyword>
<comment type="catalytic activity">
    <reaction evidence="1 5">
        <text>chorismate = isochorismate</text>
        <dbReference type="Rhea" id="RHEA:18985"/>
        <dbReference type="ChEBI" id="CHEBI:29748"/>
        <dbReference type="ChEBI" id="CHEBI:29780"/>
        <dbReference type="EC" id="5.4.4.2"/>
    </reaction>
</comment>
<organism evidence="7 8">
    <name type="scientific">Ferrimonas aestuarii</name>
    <dbReference type="NCBI Taxonomy" id="2569539"/>
    <lineage>
        <taxon>Bacteria</taxon>
        <taxon>Pseudomonadati</taxon>
        <taxon>Pseudomonadota</taxon>
        <taxon>Gammaproteobacteria</taxon>
        <taxon>Alteromonadales</taxon>
        <taxon>Ferrimonadaceae</taxon>
        <taxon>Ferrimonas</taxon>
    </lineage>
</organism>
<sequence length="450" mass="51307">MEKLSLTTAVGRLQTQLAQLAHPDANSPFLQLVQSMESTLLFPWLSAQQQWPQLYWRSRNQGEEVAALGCCHKIHIEQGAQQQLQSFYRQHCCDKTSDLRWYGGVAFDASQPQWRDFGAAHFMLPRLEIRQQDDEAKLIVHLNTQAEDWQYEIEQAQRCLQQLNPLKPLPRLTPGHILSRTDTPNHPKWIDLVEQVTEPKFNAITPKVVLSRQTELKLNNTPHPWTVLHAWQLLNPNSYQYGFRVNEQRSFISCSPEKLFIREHGELTTEALAGTTIRGLTPEQDQQLAQELLDDPKNQYENQLVRILIERQLQPYCDYVGTDEAPSILKLNHIQHLHRTIRAEIKADVDDLQLLKTLHPTPAVGGLPRANAMEFIGEHEGYVRGWYAGACGYFNGKRSEFSVAIRSALINDDNVALFAGAGIVGDSDPESEWQELENKLATIMGILNSL</sequence>
<feature type="active site" description="Proton donor" evidence="5">
    <location>
        <position position="257"/>
    </location>
</feature>
<evidence type="ECO:0000313" key="7">
    <source>
        <dbReference type="EMBL" id="TKB51742.1"/>
    </source>
</evidence>
<dbReference type="InterPro" id="IPR004561">
    <property type="entry name" value="IsoChor_synthase"/>
</dbReference>
<dbReference type="GO" id="GO:0008909">
    <property type="term" value="F:isochorismate synthase activity"/>
    <property type="evidence" value="ECO:0007669"/>
    <property type="project" value="UniProtKB-UniRule"/>
</dbReference>
<dbReference type="Pfam" id="PF00425">
    <property type="entry name" value="Chorismate_bind"/>
    <property type="match status" value="1"/>
</dbReference>
<comment type="function">
    <text evidence="5">Catalyzes the conversion of chorismate to isochorismate.</text>
</comment>
<dbReference type="PANTHER" id="PTHR47253:SF4">
    <property type="entry name" value="ISOCHORISMATE SYNTHASE 2, CHLOROPLASTIC"/>
    <property type="match status" value="1"/>
</dbReference>
<comment type="caution">
    <text evidence="7">The sequence shown here is derived from an EMBL/GenBank/DDBJ whole genome shotgun (WGS) entry which is preliminary data.</text>
</comment>
<name>A0A4V5NVT4_9GAMM</name>
<dbReference type="InterPro" id="IPR034681">
    <property type="entry name" value="MenF"/>
</dbReference>
<comment type="similarity">
    <text evidence="2 5">Belongs to the isochorismate synthase family.</text>
</comment>
<feature type="domain" description="Chorismate-utilising enzyme C-terminal" evidence="6">
    <location>
        <begin position="187"/>
        <end position="439"/>
    </location>
</feature>